<feature type="compositionally biased region" description="Low complexity" evidence="2">
    <location>
        <begin position="662"/>
        <end position="673"/>
    </location>
</feature>
<dbReference type="GO" id="GO:0006493">
    <property type="term" value="P:protein O-linked glycosylation"/>
    <property type="evidence" value="ECO:0007669"/>
    <property type="project" value="TreeGrafter"/>
</dbReference>
<evidence type="ECO:0000256" key="2">
    <source>
        <dbReference type="SAM" id="MobiDB-lite"/>
    </source>
</evidence>
<dbReference type="Gene3D" id="3.90.550.10">
    <property type="entry name" value="Spore Coat Polysaccharide Biosynthesis Protein SpsA, Chain A"/>
    <property type="match status" value="1"/>
</dbReference>
<dbReference type="EMBL" id="CADEAL010000439">
    <property type="protein sequence ID" value="CAB1420174.1"/>
    <property type="molecule type" value="Genomic_DNA"/>
</dbReference>
<dbReference type="PANTHER" id="PTHR11675">
    <property type="entry name" value="N-ACETYLGALACTOSAMINYLTRANSFERASE"/>
    <property type="match status" value="1"/>
</dbReference>
<proteinExistence type="predicted"/>
<gene>
    <name evidence="3" type="ORF">PLEPLA_LOCUS8049</name>
</gene>
<name>A0A9N7TWG7_PLEPL</name>
<reference evidence="3" key="1">
    <citation type="submission" date="2020-03" db="EMBL/GenBank/DDBJ databases">
        <authorList>
            <person name="Weist P."/>
        </authorList>
    </citation>
    <scope>NUCLEOTIDE SEQUENCE</scope>
</reference>
<evidence type="ECO:0008006" key="5">
    <source>
        <dbReference type="Google" id="ProtNLM"/>
    </source>
</evidence>
<keyword evidence="4" id="KW-1185">Reference proteome</keyword>
<accession>A0A9N7TWG7</accession>
<sequence length="831" mass="88468">MLGKVPAKRQPLQYEADEQLETSYFLSPDTSSASRLSITATAQMEPLAAERLTDRHRTDQAPNDFLHADVSSLLKLVLQSDEGTRRSVTQQSGSLLIHQAVVRAGVPQSSLSLPLLRLLIPLSASLHPSLCLSSSSLSLPLHIPLSAFPPPPHPSLCLSSSLSLPLLLLIPLSVSPPPPHPSLCLSSSSSLLIPLSTSPPSHPSLCLSSASSSLSLPLFIPLSASPPPPSLCLSSSLSLPLLLLLIPLCLSSSLSLPLLLLIPLSVSPPPPHPSLCLTSSSSSLSLPLLLHIPLSASPPPLHPSLCLSSSSSSLSSSPPPVHPSLCLSTSLSLPLLLLFIPLSHFSSSSSLSLPFIPLCLSSSSSSSLSLPLLLVIPLSASPPPPHPSLCLSSSLSLPLLLHIPLSASPPPPHPSLCLSSSLSLPLSSSSPSLFPLLLLIPISASPPPLHPSLALLLLFIPLSVSPHPSLCLSSSSSSLSLPFIPLCLSSSSSLSLPLLLLHPSLCLSSSSSLSLPLLFIPLFAFHPSLPLLLLLIPLSASPPPHTFITPLAFLSLVPCALEPLEKEQPASASSQLLRLKPPETSEQQRGEPVSSGAPSRPVDELSAESERAALQTNERPFSCRKESSRFTDLQRKEGQHKVTEKQPPCSSVPWELSPSNVQTQRTSSRTNTRWGKDLRDPAPCCQSHSHLLLHPADKEESYTPLKDGEDLASSSALASDPALSLFKHWGHDLGPESRRVALKKFRYYGYNGYLSDRLSLTRPIADLRPDGCRNLSYSSDLPQLSIIFIFVNEALSVLLRSVHTAIQRTPSHLLKEIILVDDHSSSRKNPS</sequence>
<feature type="region of interest" description="Disordered" evidence="2">
    <location>
        <begin position="569"/>
        <end position="679"/>
    </location>
</feature>
<dbReference type="InterPro" id="IPR029044">
    <property type="entry name" value="Nucleotide-diphossugar_trans"/>
</dbReference>
<evidence type="ECO:0000256" key="1">
    <source>
        <dbReference type="ARBA" id="ARBA00023157"/>
    </source>
</evidence>
<comment type="caution">
    <text evidence="3">The sequence shown here is derived from an EMBL/GenBank/DDBJ whole genome shotgun (WGS) entry which is preliminary data.</text>
</comment>
<feature type="compositionally biased region" description="Basic and acidic residues" evidence="2">
    <location>
        <begin position="621"/>
        <end position="644"/>
    </location>
</feature>
<dbReference type="GO" id="GO:0005794">
    <property type="term" value="C:Golgi apparatus"/>
    <property type="evidence" value="ECO:0007669"/>
    <property type="project" value="TreeGrafter"/>
</dbReference>
<dbReference type="SUPFAM" id="SSF53448">
    <property type="entry name" value="Nucleotide-diphospho-sugar transferases"/>
    <property type="match status" value="1"/>
</dbReference>
<dbReference type="PANTHER" id="PTHR11675:SF37">
    <property type="entry name" value="POLYPEPTIDE N-ACETYLGALACTOSAMINYLTRANSFERASE 18"/>
    <property type="match status" value="1"/>
</dbReference>
<keyword evidence="1" id="KW-1015">Disulfide bond</keyword>
<dbReference type="GO" id="GO:0004653">
    <property type="term" value="F:polypeptide N-acetylgalactosaminyltransferase activity"/>
    <property type="evidence" value="ECO:0007669"/>
    <property type="project" value="TreeGrafter"/>
</dbReference>
<evidence type="ECO:0000313" key="4">
    <source>
        <dbReference type="Proteomes" id="UP001153269"/>
    </source>
</evidence>
<feature type="compositionally biased region" description="Basic and acidic residues" evidence="2">
    <location>
        <begin position="580"/>
        <end position="589"/>
    </location>
</feature>
<dbReference type="AlphaFoldDB" id="A0A9N7TWG7"/>
<organism evidence="3 4">
    <name type="scientific">Pleuronectes platessa</name>
    <name type="common">European plaice</name>
    <dbReference type="NCBI Taxonomy" id="8262"/>
    <lineage>
        <taxon>Eukaryota</taxon>
        <taxon>Metazoa</taxon>
        <taxon>Chordata</taxon>
        <taxon>Craniata</taxon>
        <taxon>Vertebrata</taxon>
        <taxon>Euteleostomi</taxon>
        <taxon>Actinopterygii</taxon>
        <taxon>Neopterygii</taxon>
        <taxon>Teleostei</taxon>
        <taxon>Neoteleostei</taxon>
        <taxon>Acanthomorphata</taxon>
        <taxon>Carangaria</taxon>
        <taxon>Pleuronectiformes</taxon>
        <taxon>Pleuronectoidei</taxon>
        <taxon>Pleuronectidae</taxon>
        <taxon>Pleuronectes</taxon>
    </lineage>
</organism>
<protein>
    <recommendedName>
        <fullName evidence="5">Glycosyltransferase 2-like domain-containing protein</fullName>
    </recommendedName>
</protein>
<dbReference type="Proteomes" id="UP001153269">
    <property type="component" value="Unassembled WGS sequence"/>
</dbReference>
<evidence type="ECO:0000313" key="3">
    <source>
        <dbReference type="EMBL" id="CAB1420174.1"/>
    </source>
</evidence>